<feature type="compositionally biased region" description="Low complexity" evidence="8">
    <location>
        <begin position="195"/>
        <end position="329"/>
    </location>
</feature>
<sequence>MQYYLLIALLFTLTNALPLPIFQKRKYVTRMHTASTSTFTDVYSTTTEIVVAPTVEFIISDDLTFTTTLYPSGVDTNVEPTTTLTSYIIKQVSGHAHSSNAPATSQVQTVSTTVIENTPTTSAAPSPSTPNTLTQQTSTQQTSTQQTSTQQTSTQQTSTQQTSTQQTSTQQTSTQQTSTQQTSSVVDKQISKVASSTPQTSTSQTSEEQTFIQLTSTQQTSTQQTSTQQTSEQQASTQQTSEQQASTQQTSEQQTSTQQTSEQQTSTQQTSEQQTSTQQTSEQQTFIQLTSTQKTSTQQTSTQQTSTQQTSTQQTSTQQTSTQQTSSQQAPSLAPSSAVDKQVSTAASAAISSLPTALTYSPYNNDGTCKDGNTVQSDLQLIKSKGVSKIRVYGVDCNSLETVNPVAAKLGITINQGLWISGSGVDSIDSGVQSLISYGQTNGWGVFQFITIGNEAVLSGFCSVNDLINKISSVKQQLRNAGYNGLVTTSEPPVTFENNPSLCTSSDIDFVGINVHSYFDVNSQASTAGSFLKGQVAITQNVCGSKNVVVTETGYPSAGIQNGGNIPSKQNQIIAVNSILSDYSTDVTILSTFDDLWKSPGPYGIEQSFGIIYDLA</sequence>
<comment type="similarity">
    <text evidence="2">Belongs to the glycosyl hydrolase 17 family.</text>
</comment>
<gene>
    <name evidence="10" type="primary">TBLA0A08940</name>
    <name evidence="10" type="ORF">TBLA_0A08940</name>
</gene>
<dbReference type="Gene3D" id="3.20.20.80">
    <property type="entry name" value="Glycosidases"/>
    <property type="match status" value="2"/>
</dbReference>
<dbReference type="KEGG" id="tbl:TBLA_0A08940"/>
<dbReference type="AlphaFoldDB" id="I2GX31"/>
<dbReference type="GeneID" id="14492712"/>
<dbReference type="Proteomes" id="UP000002866">
    <property type="component" value="Chromosome 1"/>
</dbReference>
<dbReference type="InParanoid" id="I2GX31"/>
<dbReference type="HOGENOM" id="CLU_027285_3_0_1"/>
<dbReference type="PANTHER" id="PTHR16631">
    <property type="entry name" value="GLUCAN 1,3-BETA-GLUCOSIDASE"/>
    <property type="match status" value="1"/>
</dbReference>
<organism evidence="10 11">
    <name type="scientific">Henningerozyma blattae (strain ATCC 34711 / CBS 6284 / DSM 70876 / NBRC 10599 / NRRL Y-10934 / UCD 77-7)</name>
    <name type="common">Yeast</name>
    <name type="synonym">Tetrapisispora blattae</name>
    <dbReference type="NCBI Taxonomy" id="1071380"/>
    <lineage>
        <taxon>Eukaryota</taxon>
        <taxon>Fungi</taxon>
        <taxon>Dikarya</taxon>
        <taxon>Ascomycota</taxon>
        <taxon>Saccharomycotina</taxon>
        <taxon>Saccharomycetes</taxon>
        <taxon>Saccharomycetales</taxon>
        <taxon>Saccharomycetaceae</taxon>
        <taxon>Henningerozyma</taxon>
    </lineage>
</organism>
<dbReference type="InterPro" id="IPR000490">
    <property type="entry name" value="Glyco_hydro_17"/>
</dbReference>
<dbReference type="EMBL" id="HE806316">
    <property type="protein sequence ID" value="CCH58683.1"/>
    <property type="molecule type" value="Genomic_DNA"/>
</dbReference>
<reference evidence="10 11" key="1">
    <citation type="journal article" date="2011" name="Proc. Natl. Acad. Sci. U.S.A.">
        <title>Evolutionary erosion of yeast sex chromosomes by mating-type switching accidents.</title>
        <authorList>
            <person name="Gordon J.L."/>
            <person name="Armisen D."/>
            <person name="Proux-Wera E."/>
            <person name="Oheigeartaigh S.S."/>
            <person name="Byrne K.P."/>
            <person name="Wolfe K.H."/>
        </authorList>
    </citation>
    <scope>NUCLEOTIDE SEQUENCE [LARGE SCALE GENOMIC DNA]</scope>
    <source>
        <strain evidence="11">ATCC 34711 / CBS 6284 / DSM 70876 / NBRC 10599 / NRRL Y-10934 / UCD 77-7</strain>
    </source>
</reference>
<dbReference type="SUPFAM" id="SSF51445">
    <property type="entry name" value="(Trans)glycosidases"/>
    <property type="match status" value="1"/>
</dbReference>
<keyword evidence="11" id="KW-1185">Reference proteome</keyword>
<dbReference type="GO" id="GO:0009986">
    <property type="term" value="C:cell surface"/>
    <property type="evidence" value="ECO:0007669"/>
    <property type="project" value="TreeGrafter"/>
</dbReference>
<evidence type="ECO:0008006" key="12">
    <source>
        <dbReference type="Google" id="ProtNLM"/>
    </source>
</evidence>
<dbReference type="GO" id="GO:0005576">
    <property type="term" value="C:extracellular region"/>
    <property type="evidence" value="ECO:0007669"/>
    <property type="project" value="TreeGrafter"/>
</dbReference>
<dbReference type="InterPro" id="IPR017853">
    <property type="entry name" value="GH"/>
</dbReference>
<protein>
    <recommendedName>
        <fullName evidence="12">Glycoside hydrolase family 17 protein</fullName>
    </recommendedName>
</protein>
<dbReference type="GO" id="GO:0009277">
    <property type="term" value="C:fungal-type cell wall"/>
    <property type="evidence" value="ECO:0007669"/>
    <property type="project" value="EnsemblFungi"/>
</dbReference>
<keyword evidence="6" id="KW-0378">Hydrolase</keyword>
<evidence type="ECO:0000313" key="10">
    <source>
        <dbReference type="EMBL" id="CCH58683.1"/>
    </source>
</evidence>
<dbReference type="OrthoDB" id="4082933at2759"/>
<feature type="compositionally biased region" description="Low complexity" evidence="8">
    <location>
        <begin position="118"/>
        <end position="184"/>
    </location>
</feature>
<dbReference type="FunCoup" id="I2GX31">
    <property type="interactions" value="50"/>
</dbReference>
<dbReference type="eggNOG" id="ENOG502QS0R">
    <property type="taxonomic scope" value="Eukaryota"/>
</dbReference>
<dbReference type="GO" id="GO:0042973">
    <property type="term" value="F:glucan endo-1,3-beta-D-glucosidase activity"/>
    <property type="evidence" value="ECO:0007669"/>
    <property type="project" value="TreeGrafter"/>
</dbReference>
<evidence type="ECO:0000256" key="6">
    <source>
        <dbReference type="ARBA" id="ARBA00022801"/>
    </source>
</evidence>
<dbReference type="OMA" id="GCKSKAT"/>
<name>I2GX31_HENB6</name>
<evidence type="ECO:0000256" key="7">
    <source>
        <dbReference type="ARBA" id="ARBA00023295"/>
    </source>
</evidence>
<evidence type="ECO:0000256" key="8">
    <source>
        <dbReference type="SAM" id="MobiDB-lite"/>
    </source>
</evidence>
<keyword evidence="7" id="KW-0326">Glycosidase</keyword>
<evidence type="ECO:0000256" key="9">
    <source>
        <dbReference type="SAM" id="SignalP"/>
    </source>
</evidence>
<feature type="signal peptide" evidence="9">
    <location>
        <begin position="1"/>
        <end position="16"/>
    </location>
</feature>
<keyword evidence="5 9" id="KW-0732">Signal</keyword>
<accession>I2GX31</accession>
<evidence type="ECO:0000256" key="4">
    <source>
        <dbReference type="ARBA" id="ARBA00022525"/>
    </source>
</evidence>
<evidence type="ECO:0000313" key="11">
    <source>
        <dbReference type="Proteomes" id="UP000002866"/>
    </source>
</evidence>
<dbReference type="GO" id="GO:0071555">
    <property type="term" value="P:cell wall organization"/>
    <property type="evidence" value="ECO:0007669"/>
    <property type="project" value="TreeGrafter"/>
</dbReference>
<evidence type="ECO:0000256" key="3">
    <source>
        <dbReference type="ARBA" id="ARBA00022512"/>
    </source>
</evidence>
<dbReference type="FunFam" id="3.20.20.80:FF:000160">
    <property type="entry name" value="Probable beta-glucosidase btgE"/>
    <property type="match status" value="1"/>
</dbReference>
<evidence type="ECO:0000256" key="2">
    <source>
        <dbReference type="ARBA" id="ARBA00008773"/>
    </source>
</evidence>
<dbReference type="RefSeq" id="XP_004178202.1">
    <property type="nucleotide sequence ID" value="XM_004178154.1"/>
</dbReference>
<dbReference type="PROSITE" id="PS00587">
    <property type="entry name" value="GLYCOSYL_HYDROL_F17"/>
    <property type="match status" value="1"/>
</dbReference>
<dbReference type="STRING" id="1071380.I2GX31"/>
<evidence type="ECO:0000256" key="5">
    <source>
        <dbReference type="ARBA" id="ARBA00022729"/>
    </source>
</evidence>
<feature type="region of interest" description="Disordered" evidence="8">
    <location>
        <begin position="118"/>
        <end position="341"/>
    </location>
</feature>
<evidence type="ECO:0000256" key="1">
    <source>
        <dbReference type="ARBA" id="ARBA00004191"/>
    </source>
</evidence>
<dbReference type="PANTHER" id="PTHR16631:SF24">
    <property type="entry name" value="FAMILY 17 GLUCOSIDASE SCW11-RELATED"/>
    <property type="match status" value="1"/>
</dbReference>
<comment type="subcellular location">
    <subcellularLocation>
        <location evidence="1">Secreted</location>
        <location evidence="1">Cell wall</location>
    </subcellularLocation>
</comment>
<proteinExistence type="inferred from homology"/>
<dbReference type="GO" id="GO:0005975">
    <property type="term" value="P:carbohydrate metabolic process"/>
    <property type="evidence" value="ECO:0007669"/>
    <property type="project" value="InterPro"/>
</dbReference>
<feature type="chain" id="PRO_5003659338" description="Glycoside hydrolase family 17 protein" evidence="9">
    <location>
        <begin position="17"/>
        <end position="616"/>
    </location>
</feature>
<keyword evidence="3" id="KW-0134">Cell wall</keyword>
<keyword evidence="4" id="KW-0964">Secreted</keyword>
<dbReference type="InterPro" id="IPR050732">
    <property type="entry name" value="Beta-glucan_modifiers"/>
</dbReference>